<dbReference type="GO" id="GO:0000027">
    <property type="term" value="P:ribosomal large subunit assembly"/>
    <property type="evidence" value="ECO:0007669"/>
    <property type="project" value="TreeGrafter"/>
</dbReference>
<dbReference type="InterPro" id="IPR026532">
    <property type="entry name" value="BRX1"/>
</dbReference>
<feature type="domain" description="Brix" evidence="6">
    <location>
        <begin position="53"/>
        <end position="251"/>
    </location>
</feature>
<comment type="subcellular location">
    <subcellularLocation>
        <location evidence="1">Nucleus</location>
        <location evidence="1">Nucleolus</location>
    </subcellularLocation>
</comment>
<keyword evidence="3" id="KW-0690">Ribosome biogenesis</keyword>
<keyword evidence="8" id="KW-1185">Reference proteome</keyword>
<evidence type="ECO:0000256" key="1">
    <source>
        <dbReference type="ARBA" id="ARBA00004604"/>
    </source>
</evidence>
<comment type="similarity">
    <text evidence="2">Belongs to the BRX1 family.</text>
</comment>
<sequence length="307" mass="34339">MKATKRTRKQRDDGGDGGDDESHDVKRAARGDAAGKSAPASTAEPAPRFRNKEKVLVLCSRGVTYRFRHLMEDFVSLMPHCKKDSKLDTKKDLRGINDLADLKGCSSCCYFEVKKKRDLYLWIAKSPHGPSAKFHVSNVHTMEEMKLVGNHLRGSRPILSFSRSFEELPHLQVLKEMFTHVFGVPRGHHKMKPFVDHVTSFSVADGCVWMRNYQITEPLTAKAGSLDGTGLVEVGPRLSMNLIKVFSGSFGGSTLFANEVYVSPNAVRAEERKADAMRYENKVKDKAARKKHVASLPPEQGEFDSLF</sequence>
<reference evidence="7" key="1">
    <citation type="submission" date="2020-10" db="EMBL/GenBank/DDBJ databases">
        <title>Unveiling of a novel bifunctional photoreceptor, Dualchrome1, isolated from a cosmopolitan green alga.</title>
        <authorList>
            <person name="Suzuki S."/>
            <person name="Kawachi M."/>
        </authorList>
    </citation>
    <scope>NUCLEOTIDE SEQUENCE</scope>
    <source>
        <strain evidence="7">NIES 2893</strain>
    </source>
</reference>
<evidence type="ECO:0000313" key="8">
    <source>
        <dbReference type="Proteomes" id="UP000660262"/>
    </source>
</evidence>
<organism evidence="7 8">
    <name type="scientific">Pycnococcus provasolii</name>
    <dbReference type="NCBI Taxonomy" id="41880"/>
    <lineage>
        <taxon>Eukaryota</taxon>
        <taxon>Viridiplantae</taxon>
        <taxon>Chlorophyta</taxon>
        <taxon>Pseudoscourfieldiophyceae</taxon>
        <taxon>Pseudoscourfieldiales</taxon>
        <taxon>Pycnococcaceae</taxon>
        <taxon>Pycnococcus</taxon>
    </lineage>
</organism>
<dbReference type="PROSITE" id="PS50833">
    <property type="entry name" value="BRIX"/>
    <property type="match status" value="1"/>
</dbReference>
<accession>A0A830HGX0</accession>
<name>A0A830HGX0_9CHLO</name>
<evidence type="ECO:0000256" key="3">
    <source>
        <dbReference type="ARBA" id="ARBA00022517"/>
    </source>
</evidence>
<dbReference type="SMART" id="SM00879">
    <property type="entry name" value="Brix"/>
    <property type="match status" value="1"/>
</dbReference>
<dbReference type="GO" id="GO:0005730">
    <property type="term" value="C:nucleolus"/>
    <property type="evidence" value="ECO:0007669"/>
    <property type="project" value="UniProtKB-SubCell"/>
</dbReference>
<evidence type="ECO:0000256" key="5">
    <source>
        <dbReference type="SAM" id="MobiDB-lite"/>
    </source>
</evidence>
<dbReference type="GO" id="GO:0006364">
    <property type="term" value="P:rRNA processing"/>
    <property type="evidence" value="ECO:0007669"/>
    <property type="project" value="InterPro"/>
</dbReference>
<protein>
    <recommendedName>
        <fullName evidence="6">Brix domain-containing protein</fullName>
    </recommendedName>
</protein>
<dbReference type="OrthoDB" id="1638493at2759"/>
<feature type="region of interest" description="Disordered" evidence="5">
    <location>
        <begin position="1"/>
        <end position="47"/>
    </location>
</feature>
<dbReference type="PANTHER" id="PTHR13634">
    <property type="entry name" value="RIBOSOME BIOGENESIS PROTEIN BRIX"/>
    <property type="match status" value="1"/>
</dbReference>
<dbReference type="Pfam" id="PF04427">
    <property type="entry name" value="Brix"/>
    <property type="match status" value="1"/>
</dbReference>
<evidence type="ECO:0000313" key="7">
    <source>
        <dbReference type="EMBL" id="GHP04891.1"/>
    </source>
</evidence>
<evidence type="ECO:0000259" key="6">
    <source>
        <dbReference type="PROSITE" id="PS50833"/>
    </source>
</evidence>
<proteinExistence type="inferred from homology"/>
<evidence type="ECO:0000256" key="2">
    <source>
        <dbReference type="ARBA" id="ARBA00006369"/>
    </source>
</evidence>
<dbReference type="GO" id="GO:0019843">
    <property type="term" value="F:rRNA binding"/>
    <property type="evidence" value="ECO:0007669"/>
    <property type="project" value="InterPro"/>
</dbReference>
<dbReference type="PANTHER" id="PTHR13634:SF0">
    <property type="entry name" value="RIBOSOME BIOGENESIS PROTEIN BRX1 HOMOLOG"/>
    <property type="match status" value="1"/>
</dbReference>
<dbReference type="InterPro" id="IPR007109">
    <property type="entry name" value="Brix"/>
</dbReference>
<gene>
    <name evidence="7" type="ORF">PPROV_000364300</name>
</gene>
<dbReference type="EMBL" id="BNJQ01000008">
    <property type="protein sequence ID" value="GHP04891.1"/>
    <property type="molecule type" value="Genomic_DNA"/>
</dbReference>
<feature type="region of interest" description="Disordered" evidence="5">
    <location>
        <begin position="283"/>
        <end position="307"/>
    </location>
</feature>
<dbReference type="Proteomes" id="UP000660262">
    <property type="component" value="Unassembled WGS sequence"/>
</dbReference>
<dbReference type="AlphaFoldDB" id="A0A830HGX0"/>
<comment type="caution">
    <text evidence="7">The sequence shown here is derived from an EMBL/GenBank/DDBJ whole genome shotgun (WGS) entry which is preliminary data.</text>
</comment>
<dbReference type="SUPFAM" id="SSF52954">
    <property type="entry name" value="Class II aaRS ABD-related"/>
    <property type="match status" value="1"/>
</dbReference>
<evidence type="ECO:0000256" key="4">
    <source>
        <dbReference type="ARBA" id="ARBA00023242"/>
    </source>
</evidence>
<keyword evidence="4" id="KW-0539">Nucleus</keyword>